<dbReference type="EMBL" id="BAAAYV010000019">
    <property type="protein sequence ID" value="GAA3665108.1"/>
    <property type="molecule type" value="Genomic_DNA"/>
</dbReference>
<comment type="caution">
    <text evidence="3">The sequence shown here is derived from an EMBL/GenBank/DDBJ whole genome shotgun (WGS) entry which is preliminary data.</text>
</comment>
<accession>A0ABP7BMI9</accession>
<evidence type="ECO:0000313" key="4">
    <source>
        <dbReference type="Proteomes" id="UP001410795"/>
    </source>
</evidence>
<feature type="compositionally biased region" description="Polar residues" evidence="1">
    <location>
        <begin position="42"/>
        <end position="52"/>
    </location>
</feature>
<keyword evidence="4" id="KW-1185">Reference proteome</keyword>
<dbReference type="Proteomes" id="UP001410795">
    <property type="component" value="Unassembled WGS sequence"/>
</dbReference>
<proteinExistence type="predicted"/>
<feature type="signal peptide" evidence="2">
    <location>
        <begin position="1"/>
        <end position="17"/>
    </location>
</feature>
<protein>
    <recommendedName>
        <fullName evidence="5">DUF3558 domain-containing protein</fullName>
    </recommendedName>
</protein>
<dbReference type="RefSeq" id="WP_221859770.1">
    <property type="nucleotide sequence ID" value="NZ_BAAAYV010000019.1"/>
</dbReference>
<feature type="chain" id="PRO_5046534910" description="DUF3558 domain-containing protein" evidence="2">
    <location>
        <begin position="18"/>
        <end position="212"/>
    </location>
</feature>
<evidence type="ECO:0000256" key="2">
    <source>
        <dbReference type="SAM" id="SignalP"/>
    </source>
</evidence>
<feature type="region of interest" description="Disordered" evidence="1">
    <location>
        <begin position="22"/>
        <end position="70"/>
    </location>
</feature>
<reference evidence="4" key="1">
    <citation type="journal article" date="2019" name="Int. J. Syst. Evol. Microbiol.">
        <title>The Global Catalogue of Microorganisms (GCM) 10K type strain sequencing project: providing services to taxonomists for standard genome sequencing and annotation.</title>
        <authorList>
            <consortium name="The Broad Institute Genomics Platform"/>
            <consortium name="The Broad Institute Genome Sequencing Center for Infectious Disease"/>
            <person name="Wu L."/>
            <person name="Ma J."/>
        </authorList>
    </citation>
    <scope>NUCLEOTIDE SEQUENCE [LARGE SCALE GENOMIC DNA]</scope>
    <source>
        <strain evidence="4">JCM 16546</strain>
    </source>
</reference>
<evidence type="ECO:0008006" key="5">
    <source>
        <dbReference type="Google" id="ProtNLM"/>
    </source>
</evidence>
<organism evidence="3 4">
    <name type="scientific">Microbacterium marinilacus</name>
    <dbReference type="NCBI Taxonomy" id="415209"/>
    <lineage>
        <taxon>Bacteria</taxon>
        <taxon>Bacillati</taxon>
        <taxon>Actinomycetota</taxon>
        <taxon>Actinomycetes</taxon>
        <taxon>Micrococcales</taxon>
        <taxon>Microbacteriaceae</taxon>
        <taxon>Microbacterium</taxon>
    </lineage>
</organism>
<gene>
    <name evidence="3" type="ORF">GCM10022202_28970</name>
</gene>
<sequence length="212" mass="21821">MRSVRLAVPVLVLAALALTGCQPEPGPGETSAAPSAVETPDAQPSSEPSAATPTGEPDPTATPGGDSLPDDCAQAYSADMYERLLAFGELNPDVTYFSSNVGDVNDVIQGSPTLACLWISPEDSAVAMKTTASLISEAHAALLRESLPENFPGCDESAERFSCTREREQTQGAVETETVVLQGDLLVATLGLNAGSELVDEATSDLLAVVGG</sequence>
<dbReference type="PROSITE" id="PS51257">
    <property type="entry name" value="PROKAR_LIPOPROTEIN"/>
    <property type="match status" value="1"/>
</dbReference>
<keyword evidence="2" id="KW-0732">Signal</keyword>
<evidence type="ECO:0000256" key="1">
    <source>
        <dbReference type="SAM" id="MobiDB-lite"/>
    </source>
</evidence>
<name>A0ABP7BMI9_9MICO</name>
<evidence type="ECO:0000313" key="3">
    <source>
        <dbReference type="EMBL" id="GAA3665108.1"/>
    </source>
</evidence>